<evidence type="ECO:0000256" key="2">
    <source>
        <dbReference type="ARBA" id="ARBA00012417"/>
    </source>
</evidence>
<dbReference type="InterPro" id="IPR003593">
    <property type="entry name" value="AAA+_ATPase"/>
</dbReference>
<dbReference type="RefSeq" id="WP_069644291.1">
    <property type="nucleotide sequence ID" value="NZ_MIJE01000035.1"/>
</dbReference>
<keyword evidence="14" id="KW-1185">Reference proteome</keyword>
<dbReference type="FunFam" id="1.10.8.60:FF:000013">
    <property type="entry name" value="DNA polymerase III subunit gamma/tau"/>
    <property type="match status" value="1"/>
</dbReference>
<organism evidence="13 14">
    <name type="scientific">Desulfuribacillus alkaliarsenatis</name>
    <dbReference type="NCBI Taxonomy" id="766136"/>
    <lineage>
        <taxon>Bacteria</taxon>
        <taxon>Bacillati</taxon>
        <taxon>Bacillota</taxon>
        <taxon>Desulfuribacillia</taxon>
        <taxon>Desulfuribacillales</taxon>
        <taxon>Desulfuribacillaceae</taxon>
        <taxon>Desulfuribacillus</taxon>
    </lineage>
</organism>
<dbReference type="Pfam" id="PF22608">
    <property type="entry name" value="DNAX_ATPase_lid"/>
    <property type="match status" value="1"/>
</dbReference>
<dbReference type="FunFam" id="3.40.50.300:FF:000014">
    <property type="entry name" value="DNA polymerase III subunit gamma/tau"/>
    <property type="match status" value="1"/>
</dbReference>
<evidence type="ECO:0000256" key="5">
    <source>
        <dbReference type="ARBA" id="ARBA00022705"/>
    </source>
</evidence>
<keyword evidence="8" id="KW-0862">Zinc</keyword>
<name>A0A1E5FYR7_9FIRM</name>
<keyword evidence="6" id="KW-0479">Metal-binding</keyword>
<dbReference type="GO" id="GO:0003887">
    <property type="term" value="F:DNA-directed DNA polymerase activity"/>
    <property type="evidence" value="ECO:0007669"/>
    <property type="project" value="UniProtKB-KW"/>
</dbReference>
<keyword evidence="10" id="KW-0239">DNA-directed DNA polymerase</keyword>
<dbReference type="InterPro" id="IPR001270">
    <property type="entry name" value="ClpA/B"/>
</dbReference>
<dbReference type="PANTHER" id="PTHR11669">
    <property type="entry name" value="REPLICATION FACTOR C / DNA POLYMERASE III GAMMA-TAU SUBUNIT"/>
    <property type="match status" value="1"/>
</dbReference>
<dbReference type="InterPro" id="IPR045085">
    <property type="entry name" value="HLD_clamp_pol_III_gamma_tau"/>
</dbReference>
<comment type="catalytic activity">
    <reaction evidence="11">
        <text>DNA(n) + a 2'-deoxyribonucleoside 5'-triphosphate = DNA(n+1) + diphosphate</text>
        <dbReference type="Rhea" id="RHEA:22508"/>
        <dbReference type="Rhea" id="RHEA-COMP:17339"/>
        <dbReference type="Rhea" id="RHEA-COMP:17340"/>
        <dbReference type="ChEBI" id="CHEBI:33019"/>
        <dbReference type="ChEBI" id="CHEBI:61560"/>
        <dbReference type="ChEBI" id="CHEBI:173112"/>
        <dbReference type="EC" id="2.7.7.7"/>
    </reaction>
</comment>
<dbReference type="GO" id="GO:0046872">
    <property type="term" value="F:metal ion binding"/>
    <property type="evidence" value="ECO:0007669"/>
    <property type="project" value="UniProtKB-KW"/>
</dbReference>
<dbReference type="InterPro" id="IPR027417">
    <property type="entry name" value="P-loop_NTPase"/>
</dbReference>
<dbReference type="Pfam" id="PF13177">
    <property type="entry name" value="DNA_pol3_delta2"/>
    <property type="match status" value="1"/>
</dbReference>
<comment type="caution">
    <text evidence="13">The sequence shown here is derived from an EMBL/GenBank/DDBJ whole genome shotgun (WGS) entry which is preliminary data.</text>
</comment>
<keyword evidence="5" id="KW-0235">DNA replication</keyword>
<protein>
    <recommendedName>
        <fullName evidence="2">DNA-directed DNA polymerase</fullName>
        <ecNumber evidence="2">2.7.7.7</ecNumber>
    </recommendedName>
</protein>
<dbReference type="GO" id="GO:0009360">
    <property type="term" value="C:DNA polymerase III complex"/>
    <property type="evidence" value="ECO:0007669"/>
    <property type="project" value="InterPro"/>
</dbReference>
<keyword evidence="7" id="KW-0547">Nucleotide-binding</keyword>
<evidence type="ECO:0000256" key="6">
    <source>
        <dbReference type="ARBA" id="ARBA00022723"/>
    </source>
</evidence>
<dbReference type="STRING" id="766136.BHF68_11540"/>
<dbReference type="InterPro" id="IPR008921">
    <property type="entry name" value="DNA_pol3_clamp-load_cplx_C"/>
</dbReference>
<dbReference type="CDD" id="cd18137">
    <property type="entry name" value="HLD_clamp_pol_III_gamma_tau"/>
    <property type="match status" value="1"/>
</dbReference>
<dbReference type="NCBIfam" id="TIGR02397">
    <property type="entry name" value="dnaX_nterm"/>
    <property type="match status" value="1"/>
</dbReference>
<dbReference type="GO" id="GO:0005524">
    <property type="term" value="F:ATP binding"/>
    <property type="evidence" value="ECO:0007669"/>
    <property type="project" value="UniProtKB-KW"/>
</dbReference>
<dbReference type="EMBL" id="MIJE01000035">
    <property type="protein sequence ID" value="OEF95725.1"/>
    <property type="molecule type" value="Genomic_DNA"/>
</dbReference>
<dbReference type="CDD" id="cd00009">
    <property type="entry name" value="AAA"/>
    <property type="match status" value="1"/>
</dbReference>
<dbReference type="InterPro" id="IPR012763">
    <property type="entry name" value="DNA_pol_III_sug/sutau_N"/>
</dbReference>
<evidence type="ECO:0000256" key="9">
    <source>
        <dbReference type="ARBA" id="ARBA00022840"/>
    </source>
</evidence>
<dbReference type="AlphaFoldDB" id="A0A1E5FYR7"/>
<evidence type="ECO:0000313" key="14">
    <source>
        <dbReference type="Proteomes" id="UP000094296"/>
    </source>
</evidence>
<dbReference type="Gene3D" id="1.10.8.60">
    <property type="match status" value="1"/>
</dbReference>
<reference evidence="13 14" key="1">
    <citation type="submission" date="2016-09" db="EMBL/GenBank/DDBJ databases">
        <title>Draft genome sequence for the type strain of Desulfuribacillus alkaliarsenatis AHT28, an obligately anaerobic, sulfidogenic bacterium isolated from Russian soda lake sediments.</title>
        <authorList>
            <person name="Abin C.A."/>
            <person name="Hollibaugh J.T."/>
        </authorList>
    </citation>
    <scope>NUCLEOTIDE SEQUENCE [LARGE SCALE GENOMIC DNA]</scope>
    <source>
        <strain evidence="13 14">AHT28</strain>
    </source>
</reference>
<keyword evidence="4" id="KW-0548">Nucleotidyltransferase</keyword>
<keyword evidence="3" id="KW-0808">Transferase</keyword>
<evidence type="ECO:0000313" key="13">
    <source>
        <dbReference type="EMBL" id="OEF95725.1"/>
    </source>
</evidence>
<evidence type="ECO:0000259" key="12">
    <source>
        <dbReference type="SMART" id="SM00382"/>
    </source>
</evidence>
<evidence type="ECO:0000256" key="8">
    <source>
        <dbReference type="ARBA" id="ARBA00022833"/>
    </source>
</evidence>
<evidence type="ECO:0000256" key="3">
    <source>
        <dbReference type="ARBA" id="ARBA00022679"/>
    </source>
</evidence>
<dbReference type="Proteomes" id="UP000094296">
    <property type="component" value="Unassembled WGS sequence"/>
</dbReference>
<dbReference type="InterPro" id="IPR022754">
    <property type="entry name" value="DNA_pol_III_gamma-3"/>
</dbReference>
<keyword evidence="9" id="KW-0067">ATP-binding</keyword>
<dbReference type="SMART" id="SM00382">
    <property type="entry name" value="AAA"/>
    <property type="match status" value="1"/>
</dbReference>
<dbReference type="SUPFAM" id="SSF48019">
    <property type="entry name" value="post-AAA+ oligomerization domain-like"/>
    <property type="match status" value="1"/>
</dbReference>
<dbReference type="NCBIfam" id="NF004046">
    <property type="entry name" value="PRK05563.1"/>
    <property type="match status" value="1"/>
</dbReference>
<gene>
    <name evidence="13" type="ORF">BHF68_11540</name>
</gene>
<dbReference type="GO" id="GO:0003677">
    <property type="term" value="F:DNA binding"/>
    <property type="evidence" value="ECO:0007669"/>
    <property type="project" value="InterPro"/>
</dbReference>
<evidence type="ECO:0000256" key="11">
    <source>
        <dbReference type="ARBA" id="ARBA00049244"/>
    </source>
</evidence>
<evidence type="ECO:0000256" key="4">
    <source>
        <dbReference type="ARBA" id="ARBA00022695"/>
    </source>
</evidence>
<sequence length="565" mass="63982">MTYLALYRAWRPQAFKDVTGQKHVTRTLQNALRQKKFAHAYLFSGPRGIGKTSIAKIFAKAINCQEGQPEEPCNTCTACKAITSGELLDVSEIDAASNRGVDEIRDLRDQVKYAPTEVPYKVYIIDEVHMLTNEAFNALLKTLEEPPSHVIFILATTEPHKLPLTIISRCQRFDFQRISNDDIVQRLQYICDETEVGYEQEAFEVIAYSSEGGLRDALSLLDQSLALGNNALKLEHVQTITGSMNQKLLISILEHIANRQINDALIVYDEAIAEGKDPKQVVKDLLHFCRDLLLLKVTPTIEEIKHKGIMSDENQQLAERFTDEELIDMLEQIARTDNEARFINQPRVLVELMIVRLCRRANVASETVAQKQDGSLNNQYIQQIQQLQQQFSDLQESIKQGTFTVGNDSIGAESSNKSIAKPKITKTAIPMEQLEEIYSQNNHKVLSKIQANWNDVLERVKRQKVTLHAWLINGEPVAVYQQYIVLAFKNAIHRETTDQLENRQLIEGVIKAMTSKPFQVMTLLANDWEQAAKSVSGEGGTANEQDELVNKAIELFGEEFVEIKE</sequence>
<dbReference type="OrthoDB" id="9810148at2"/>
<feature type="domain" description="AAA+ ATPase" evidence="12">
    <location>
        <begin position="37"/>
        <end position="179"/>
    </location>
</feature>
<evidence type="ECO:0000256" key="10">
    <source>
        <dbReference type="ARBA" id="ARBA00022932"/>
    </source>
</evidence>
<dbReference type="SUPFAM" id="SSF52540">
    <property type="entry name" value="P-loop containing nucleoside triphosphate hydrolases"/>
    <property type="match status" value="1"/>
</dbReference>
<evidence type="ECO:0000256" key="1">
    <source>
        <dbReference type="ARBA" id="ARBA00006360"/>
    </source>
</evidence>
<dbReference type="Gene3D" id="3.40.50.300">
    <property type="entry name" value="P-loop containing nucleotide triphosphate hydrolases"/>
    <property type="match status" value="1"/>
</dbReference>
<accession>A0A1E5FYR7</accession>
<dbReference type="PANTHER" id="PTHR11669:SF0">
    <property type="entry name" value="PROTEIN STICHEL-LIKE 2"/>
    <property type="match status" value="1"/>
</dbReference>
<proteinExistence type="inferred from homology"/>
<dbReference type="Pfam" id="PF12169">
    <property type="entry name" value="DNA_pol3_gamma3"/>
    <property type="match status" value="1"/>
</dbReference>
<dbReference type="InterPro" id="IPR048448">
    <property type="entry name" value="DnaX-like_C"/>
</dbReference>
<evidence type="ECO:0000256" key="7">
    <source>
        <dbReference type="ARBA" id="ARBA00022741"/>
    </source>
</evidence>
<dbReference type="Gene3D" id="1.20.272.10">
    <property type="match status" value="1"/>
</dbReference>
<comment type="similarity">
    <text evidence="1">Belongs to the DnaX/STICHEL family.</text>
</comment>
<dbReference type="PRINTS" id="PR00300">
    <property type="entry name" value="CLPPROTEASEA"/>
</dbReference>
<dbReference type="EC" id="2.7.7.7" evidence="2"/>
<dbReference type="Pfam" id="PF20964">
    <property type="entry name" value="DnaX_C"/>
    <property type="match status" value="1"/>
</dbReference>
<dbReference type="GO" id="GO:0006261">
    <property type="term" value="P:DNA-templated DNA replication"/>
    <property type="evidence" value="ECO:0007669"/>
    <property type="project" value="TreeGrafter"/>
</dbReference>
<dbReference type="InterPro" id="IPR050238">
    <property type="entry name" value="DNA_Rep/Repair_Clamp_Loader"/>
</dbReference>